<accession>A0A9Q1BK12</accession>
<dbReference type="EMBL" id="JAIZAY010000015">
    <property type="protein sequence ID" value="KAJ8028014.1"/>
    <property type="molecule type" value="Genomic_DNA"/>
</dbReference>
<gene>
    <name evidence="1" type="ORF">HOLleu_30135</name>
</gene>
<sequence length="69" mass="8386">MMVKDLLNQLLKYSDVGDRAGDRTIIHPFPHWPMRYRALQRDTKYFCSSHLQPKLYRYSCWEKAKVRLL</sequence>
<keyword evidence="2" id="KW-1185">Reference proteome</keyword>
<reference evidence="1" key="1">
    <citation type="submission" date="2021-10" db="EMBL/GenBank/DDBJ databases">
        <title>Tropical sea cucumber genome reveals ecological adaptation and Cuvierian tubules defense mechanism.</title>
        <authorList>
            <person name="Chen T."/>
        </authorList>
    </citation>
    <scope>NUCLEOTIDE SEQUENCE</scope>
    <source>
        <strain evidence="1">Nanhai2018</strain>
        <tissue evidence="1">Muscle</tissue>
    </source>
</reference>
<proteinExistence type="predicted"/>
<evidence type="ECO:0000313" key="2">
    <source>
        <dbReference type="Proteomes" id="UP001152320"/>
    </source>
</evidence>
<organism evidence="1 2">
    <name type="scientific">Holothuria leucospilota</name>
    <name type="common">Black long sea cucumber</name>
    <name type="synonym">Mertensiothuria leucospilota</name>
    <dbReference type="NCBI Taxonomy" id="206669"/>
    <lineage>
        <taxon>Eukaryota</taxon>
        <taxon>Metazoa</taxon>
        <taxon>Echinodermata</taxon>
        <taxon>Eleutherozoa</taxon>
        <taxon>Echinozoa</taxon>
        <taxon>Holothuroidea</taxon>
        <taxon>Aspidochirotacea</taxon>
        <taxon>Aspidochirotida</taxon>
        <taxon>Holothuriidae</taxon>
        <taxon>Holothuria</taxon>
    </lineage>
</organism>
<dbReference type="Proteomes" id="UP001152320">
    <property type="component" value="Chromosome 15"/>
</dbReference>
<name>A0A9Q1BK12_HOLLE</name>
<dbReference type="AlphaFoldDB" id="A0A9Q1BK12"/>
<evidence type="ECO:0000313" key="1">
    <source>
        <dbReference type="EMBL" id="KAJ8028014.1"/>
    </source>
</evidence>
<protein>
    <submittedName>
        <fullName evidence="1">Uncharacterized protein</fullName>
    </submittedName>
</protein>
<comment type="caution">
    <text evidence="1">The sequence shown here is derived from an EMBL/GenBank/DDBJ whole genome shotgun (WGS) entry which is preliminary data.</text>
</comment>